<dbReference type="AlphaFoldDB" id="A0A6C0KB19"/>
<proteinExistence type="predicted"/>
<organism evidence="1">
    <name type="scientific">viral metagenome</name>
    <dbReference type="NCBI Taxonomy" id="1070528"/>
    <lineage>
        <taxon>unclassified sequences</taxon>
        <taxon>metagenomes</taxon>
        <taxon>organismal metagenomes</taxon>
    </lineage>
</organism>
<reference evidence="1" key="1">
    <citation type="journal article" date="2020" name="Nature">
        <title>Giant virus diversity and host interactions through global metagenomics.</title>
        <authorList>
            <person name="Schulz F."/>
            <person name="Roux S."/>
            <person name="Paez-Espino D."/>
            <person name="Jungbluth S."/>
            <person name="Walsh D.A."/>
            <person name="Denef V.J."/>
            <person name="McMahon K.D."/>
            <person name="Konstantinidis K.T."/>
            <person name="Eloe-Fadrosh E.A."/>
            <person name="Kyrpides N.C."/>
            <person name="Woyke T."/>
        </authorList>
    </citation>
    <scope>NUCLEOTIDE SEQUENCE</scope>
    <source>
        <strain evidence="1">GVMAG-S-1102113-126</strain>
    </source>
</reference>
<sequence length="86" mass="9815">MSRAQINYGRASIKSIYNVQSIITSDNTEVIGLVRSLVEEVRCLREQLNSLKLSDMKDVEVDDTKDMSLLSYDQTQKCWIAVESEL</sequence>
<accession>A0A6C0KB19</accession>
<dbReference type="EMBL" id="MN740844">
    <property type="protein sequence ID" value="QHU14593.1"/>
    <property type="molecule type" value="Genomic_DNA"/>
</dbReference>
<name>A0A6C0KB19_9ZZZZ</name>
<protein>
    <submittedName>
        <fullName evidence="1">Uncharacterized protein</fullName>
    </submittedName>
</protein>
<evidence type="ECO:0000313" key="1">
    <source>
        <dbReference type="EMBL" id="QHU14593.1"/>
    </source>
</evidence>